<evidence type="ECO:0000259" key="8">
    <source>
        <dbReference type="Pfam" id="PF02687"/>
    </source>
</evidence>
<keyword evidence="2" id="KW-1003">Cell membrane</keyword>
<evidence type="ECO:0000313" key="10">
    <source>
        <dbReference type="EMBL" id="QLH80624.1"/>
    </source>
</evidence>
<keyword evidence="11" id="KW-1185">Reference proteome</keyword>
<feature type="transmembrane region" description="Helical" evidence="7">
    <location>
        <begin position="334"/>
        <end position="358"/>
    </location>
</feature>
<protein>
    <submittedName>
        <fullName evidence="10">ABC transporter permease</fullName>
    </submittedName>
</protein>
<evidence type="ECO:0000256" key="1">
    <source>
        <dbReference type="ARBA" id="ARBA00004651"/>
    </source>
</evidence>
<dbReference type="EMBL" id="CP058909">
    <property type="protein sequence ID" value="QLH80624.1"/>
    <property type="molecule type" value="Genomic_DNA"/>
</dbReference>
<dbReference type="InterPro" id="IPR025857">
    <property type="entry name" value="MacB_PCD"/>
</dbReference>
<dbReference type="AlphaFoldDB" id="A0A7D5P7P8"/>
<proteinExistence type="inferred from homology"/>
<keyword evidence="3 7" id="KW-0812">Transmembrane</keyword>
<comment type="similarity">
    <text evidence="6">Belongs to the ABC-4 integral membrane protein family.</text>
</comment>
<dbReference type="GeneID" id="56081483"/>
<comment type="subcellular location">
    <subcellularLocation>
        <location evidence="1">Cell membrane</location>
        <topology evidence="1">Multi-pass membrane protein</topology>
    </subcellularLocation>
</comment>
<dbReference type="RefSeq" id="WP_179920449.1">
    <property type="nucleotide sequence ID" value="NZ_CP058909.1"/>
</dbReference>
<evidence type="ECO:0000256" key="4">
    <source>
        <dbReference type="ARBA" id="ARBA00022989"/>
    </source>
</evidence>
<keyword evidence="5 7" id="KW-0472">Membrane</keyword>
<dbReference type="OrthoDB" id="11469at2157"/>
<feature type="transmembrane region" description="Helical" evidence="7">
    <location>
        <begin position="290"/>
        <end position="314"/>
    </location>
</feature>
<dbReference type="Pfam" id="PF12704">
    <property type="entry name" value="MacB_PCD"/>
    <property type="match status" value="1"/>
</dbReference>
<reference evidence="10 11" key="1">
    <citation type="submission" date="2020-07" db="EMBL/GenBank/DDBJ databases">
        <title>Halosimplex litoreum sp. nov. and Halosimplex rubrum sp. nov., isolated from different salt environments.</title>
        <authorList>
            <person name="Cui H."/>
        </authorList>
    </citation>
    <scope>NUCLEOTIDE SEQUENCE [LARGE SCALE GENOMIC DNA]</scope>
    <source>
        <strain evidence="10 11">R2</strain>
    </source>
</reference>
<evidence type="ECO:0000256" key="6">
    <source>
        <dbReference type="ARBA" id="ARBA00038076"/>
    </source>
</evidence>
<feature type="transmembrane region" description="Helical" evidence="7">
    <location>
        <begin position="21"/>
        <end position="43"/>
    </location>
</feature>
<sequence>MDLTETLRISVRSLRSHRLRAALTVVGIVIGIAAVVTFATFGASLKADVVSEIEGSSANEVYLVASEAGEGGGFGGAGQPVFTEYDLSQLREIEGVQRVVPRGIVPVSAIAHDNETIAQRQVTATNATAFETATFESGRPFRNGASEAVVNRPAAQLFPGNLSTGDDLSITRSSGERFEVTVVGVVNGTGGQLPFSSFTDQPRVFVPADPFYQSVVESPNAVSNQRVYSQVTVVTDPADTTATQERVREYFASPRSDAAQLVPDGYEVAARTNADLVDSIERIVTRLTRFVTGIAVIALIVGAVGIANIMLVSVTERTREIGIMKAVGARSRDVMALFLAEAVLLGALGAVVGVPLGIAGGWVATRYAEIPLELAPGWFAAAVAVGVLTGVIAGLYPAWRAARVDPIDALRYE</sequence>
<dbReference type="PANTHER" id="PTHR30572:SF4">
    <property type="entry name" value="ABC TRANSPORTER PERMEASE YTRF"/>
    <property type="match status" value="1"/>
</dbReference>
<dbReference type="PANTHER" id="PTHR30572">
    <property type="entry name" value="MEMBRANE COMPONENT OF TRANSPORTER-RELATED"/>
    <property type="match status" value="1"/>
</dbReference>
<evidence type="ECO:0000256" key="2">
    <source>
        <dbReference type="ARBA" id="ARBA00022475"/>
    </source>
</evidence>
<evidence type="ECO:0000259" key="9">
    <source>
        <dbReference type="Pfam" id="PF12704"/>
    </source>
</evidence>
<feature type="transmembrane region" description="Helical" evidence="7">
    <location>
        <begin position="378"/>
        <end position="399"/>
    </location>
</feature>
<accession>A0A7D5P7P8</accession>
<feature type="domain" description="MacB-like periplasmic core" evidence="9">
    <location>
        <begin position="22"/>
        <end position="249"/>
    </location>
</feature>
<organism evidence="10 11">
    <name type="scientific">Halosimplex pelagicum</name>
    <dbReference type="NCBI Taxonomy" id="869886"/>
    <lineage>
        <taxon>Archaea</taxon>
        <taxon>Methanobacteriati</taxon>
        <taxon>Methanobacteriota</taxon>
        <taxon>Stenosarchaea group</taxon>
        <taxon>Halobacteria</taxon>
        <taxon>Halobacteriales</taxon>
        <taxon>Haloarculaceae</taxon>
        <taxon>Halosimplex</taxon>
    </lineage>
</organism>
<feature type="domain" description="ABC3 transporter permease C-terminal" evidence="8">
    <location>
        <begin position="294"/>
        <end position="406"/>
    </location>
</feature>
<evidence type="ECO:0000256" key="7">
    <source>
        <dbReference type="SAM" id="Phobius"/>
    </source>
</evidence>
<dbReference type="InterPro" id="IPR003838">
    <property type="entry name" value="ABC3_permease_C"/>
</dbReference>
<dbReference type="KEGG" id="hpel:HZS54_02800"/>
<dbReference type="GO" id="GO:0022857">
    <property type="term" value="F:transmembrane transporter activity"/>
    <property type="evidence" value="ECO:0007669"/>
    <property type="project" value="TreeGrafter"/>
</dbReference>
<dbReference type="Pfam" id="PF02687">
    <property type="entry name" value="FtsX"/>
    <property type="match status" value="1"/>
</dbReference>
<gene>
    <name evidence="10" type="ORF">HZS54_02800</name>
</gene>
<dbReference type="Proteomes" id="UP000509346">
    <property type="component" value="Chromosome"/>
</dbReference>
<keyword evidence="4 7" id="KW-1133">Transmembrane helix</keyword>
<name>A0A7D5P7P8_9EURY</name>
<evidence type="ECO:0000256" key="3">
    <source>
        <dbReference type="ARBA" id="ARBA00022692"/>
    </source>
</evidence>
<evidence type="ECO:0000313" key="11">
    <source>
        <dbReference type="Proteomes" id="UP000509346"/>
    </source>
</evidence>
<dbReference type="InterPro" id="IPR050250">
    <property type="entry name" value="Macrolide_Exporter_MacB"/>
</dbReference>
<evidence type="ECO:0000256" key="5">
    <source>
        <dbReference type="ARBA" id="ARBA00023136"/>
    </source>
</evidence>
<dbReference type="GO" id="GO:0005886">
    <property type="term" value="C:plasma membrane"/>
    <property type="evidence" value="ECO:0007669"/>
    <property type="project" value="UniProtKB-SubCell"/>
</dbReference>